<evidence type="ECO:0000256" key="6">
    <source>
        <dbReference type="ARBA" id="ARBA00023296"/>
    </source>
</evidence>
<evidence type="ECO:0000256" key="3">
    <source>
        <dbReference type="ARBA" id="ARBA00022804"/>
    </source>
</evidence>
<evidence type="ECO:0000313" key="9">
    <source>
        <dbReference type="EMBL" id="QDH89121.1"/>
    </source>
</evidence>
<organism evidence="9">
    <name type="scientific">Leviviridae sp</name>
    <dbReference type="NCBI Taxonomy" id="2027243"/>
    <lineage>
        <taxon>Viruses</taxon>
        <taxon>Riboviria</taxon>
        <taxon>Orthornavirae</taxon>
        <taxon>Lenarviricota</taxon>
        <taxon>Leviviricetes</taxon>
        <taxon>Norzivirales</taxon>
        <taxon>Fiersviridae</taxon>
    </lineage>
</organism>
<dbReference type="InterPro" id="IPR005563">
    <property type="entry name" value="A_protein"/>
</dbReference>
<name>A0A514D665_9VIRU</name>
<evidence type="ECO:0000256" key="4">
    <source>
        <dbReference type="ARBA" id="ARBA00022844"/>
    </source>
</evidence>
<dbReference type="GO" id="GO:0039666">
    <property type="term" value="P:virion attachment to host cell pilus"/>
    <property type="evidence" value="ECO:0007669"/>
    <property type="project" value="UniProtKB-KW"/>
</dbReference>
<keyword evidence="4" id="KW-0946">Virion</keyword>
<proteinExistence type="inferred from homology"/>
<keyword evidence="6" id="KW-1160">Virus entry into host cell</keyword>
<feature type="compositionally biased region" description="Polar residues" evidence="8">
    <location>
        <begin position="41"/>
        <end position="69"/>
    </location>
</feature>
<dbReference type="Pfam" id="PF03863">
    <property type="entry name" value="Phage_mat-A"/>
    <property type="match status" value="1"/>
</dbReference>
<reference evidence="9" key="1">
    <citation type="submission" date="2019-05" db="EMBL/GenBank/DDBJ databases">
        <title>Metatranscriptomic reconstruction reveals RNA viruses with the potential to shape carbon cycling in soil.</title>
        <authorList>
            <person name="Starr E.P."/>
            <person name="Nuccio E."/>
            <person name="Pett-Ridge J."/>
            <person name="Banfield J.F."/>
            <person name="Firestone M.K."/>
        </authorList>
    </citation>
    <scope>NUCLEOTIDE SEQUENCE</scope>
    <source>
        <strain evidence="9">H1_Bulk_29_scaffold_340</strain>
    </source>
</reference>
<feature type="compositionally biased region" description="Polar residues" evidence="8">
    <location>
        <begin position="1"/>
        <end position="17"/>
    </location>
</feature>
<evidence type="ECO:0000256" key="1">
    <source>
        <dbReference type="ARBA" id="ARBA00004328"/>
    </source>
</evidence>
<keyword evidence="3" id="KW-1161">Viral attachment to host cell</keyword>
<keyword evidence="5" id="KW-1175">Viral attachment to host cell pilus</keyword>
<dbReference type="GO" id="GO:0044423">
    <property type="term" value="C:virion component"/>
    <property type="evidence" value="ECO:0007669"/>
    <property type="project" value="UniProtKB-KW"/>
</dbReference>
<sequence length="430" mass="47066">MTLSWRSRQSRSPNKWASGQIRFEKQQATVKGENVTLPAPTVTQIGSAGSYPDSTETQVTGSESHQKSPNGDYLSGGPFYTSRSSIDYPQGGGVHVDRTYSEVGFKKHVRYTGGHSRFPATALQKFKEIPMPTKSKDLTSLNSYGTTAISACSPANPASELGTGVSELYREGLPSLPGIQTWQPRTSAAKAAGGEYLNKVFGWDPLVSEVKDFSSVVRRHRDILNQYKRNAGTRVRRRYNFPLSTSSTQETIEKLTRCNVDGVSSSDWKETSGGNVIITRGSNIKRWFVGAFTYDVPDQSDSWSNALGYGSNADILFGASLNPSLLWNLTPWSWAVDWFSNTGDIINNVSNYVRAGQVLSYGYIMEESETFVQMSMDSSGYEEVDAPAPIRMSCVSKARQPATPYGFGIDLSKLSPTQIAITAALGLTLL</sequence>
<evidence type="ECO:0000256" key="7">
    <source>
        <dbReference type="ARBA" id="ARBA00035110"/>
    </source>
</evidence>
<accession>A0A514D665</accession>
<evidence type="ECO:0000256" key="2">
    <source>
        <dbReference type="ARBA" id="ARBA00022581"/>
    </source>
</evidence>
<dbReference type="EMBL" id="MN034618">
    <property type="protein sequence ID" value="QDH89121.1"/>
    <property type="molecule type" value="Genomic_RNA"/>
</dbReference>
<feature type="region of interest" description="Disordered" evidence="8">
    <location>
        <begin position="1"/>
        <end position="78"/>
    </location>
</feature>
<comment type="subcellular location">
    <subcellularLocation>
        <location evidence="1">Virion</location>
    </subcellularLocation>
</comment>
<evidence type="ECO:0000256" key="5">
    <source>
        <dbReference type="ARBA" id="ARBA00023104"/>
    </source>
</evidence>
<comment type="similarity">
    <text evidence="7">Belongs to the Leviviricetes maturation protein family.</text>
</comment>
<gene>
    <name evidence="9" type="ORF">H1Bulk29340_000004</name>
</gene>
<protein>
    <submittedName>
        <fullName evidence="9">Uncharacterized protein</fullName>
    </submittedName>
</protein>
<evidence type="ECO:0000256" key="8">
    <source>
        <dbReference type="SAM" id="MobiDB-lite"/>
    </source>
</evidence>
<keyword evidence="2" id="KW-0945">Host-virus interaction</keyword>